<dbReference type="EMBL" id="VOSW01000023">
    <property type="protein sequence ID" value="KAE8759331.1"/>
    <property type="molecule type" value="Genomic_DNA"/>
</dbReference>
<feature type="domain" description="AAA+ ATPase" evidence="3">
    <location>
        <begin position="425"/>
        <end position="554"/>
    </location>
</feature>
<dbReference type="AlphaFoldDB" id="A0A6N6WGZ9"/>
<protein>
    <submittedName>
        <fullName evidence="4">AAA family ATPase</fullName>
    </submittedName>
</protein>
<dbReference type="CDD" id="cd19481">
    <property type="entry name" value="RecA-like_protease"/>
    <property type="match status" value="1"/>
</dbReference>
<feature type="domain" description="AAA+ ATPase" evidence="3">
    <location>
        <begin position="169"/>
        <end position="304"/>
    </location>
</feature>
<organism evidence="4 5">
    <name type="scientific">Paraburkholderia madseniana</name>
    <dbReference type="NCBI Taxonomy" id="2599607"/>
    <lineage>
        <taxon>Bacteria</taxon>
        <taxon>Pseudomonadati</taxon>
        <taxon>Pseudomonadota</taxon>
        <taxon>Betaproteobacteria</taxon>
        <taxon>Burkholderiales</taxon>
        <taxon>Burkholderiaceae</taxon>
        <taxon>Paraburkholderia</taxon>
    </lineage>
</organism>
<dbReference type="SUPFAM" id="SSF52540">
    <property type="entry name" value="P-loop containing nucleoside triphosphate hydrolases"/>
    <property type="match status" value="2"/>
</dbReference>
<gene>
    <name evidence="4" type="ORF">FSO04_14335</name>
</gene>
<evidence type="ECO:0000259" key="3">
    <source>
        <dbReference type="SMART" id="SM00382"/>
    </source>
</evidence>
<feature type="transmembrane region" description="Helical" evidence="2">
    <location>
        <begin position="6"/>
        <end position="24"/>
    </location>
</feature>
<dbReference type="SMART" id="SM00382">
    <property type="entry name" value="AAA"/>
    <property type="match status" value="2"/>
</dbReference>
<comment type="similarity">
    <text evidence="1">Belongs to the AAA ATPase family.</text>
</comment>
<dbReference type="OrthoDB" id="9802352at2"/>
<evidence type="ECO:0000256" key="2">
    <source>
        <dbReference type="SAM" id="Phobius"/>
    </source>
</evidence>
<dbReference type="Gene3D" id="3.40.50.300">
    <property type="entry name" value="P-loop containing nucleotide triphosphate hydrolases"/>
    <property type="match status" value="2"/>
</dbReference>
<comment type="caution">
    <text evidence="4">The sequence shown here is derived from an EMBL/GenBank/DDBJ whole genome shotgun (WGS) entry which is preliminary data.</text>
</comment>
<dbReference type="PANTHER" id="PTHR23077">
    <property type="entry name" value="AAA-FAMILY ATPASE"/>
    <property type="match status" value="1"/>
</dbReference>
<keyword evidence="2" id="KW-1133">Transmembrane helix</keyword>
<keyword evidence="1" id="KW-0067">ATP-binding</keyword>
<accession>A0A6N6WGZ9</accession>
<dbReference type="GO" id="GO:0016887">
    <property type="term" value="F:ATP hydrolysis activity"/>
    <property type="evidence" value="ECO:0007669"/>
    <property type="project" value="InterPro"/>
</dbReference>
<keyword evidence="2" id="KW-0472">Membrane</keyword>
<dbReference type="InterPro" id="IPR003959">
    <property type="entry name" value="ATPase_AAA_core"/>
</dbReference>
<evidence type="ECO:0000256" key="1">
    <source>
        <dbReference type="RuleBase" id="RU003651"/>
    </source>
</evidence>
<dbReference type="GO" id="GO:0005524">
    <property type="term" value="F:ATP binding"/>
    <property type="evidence" value="ECO:0007669"/>
    <property type="project" value="UniProtKB-KW"/>
</dbReference>
<dbReference type="InterPro" id="IPR050168">
    <property type="entry name" value="AAA_ATPase_domain"/>
</dbReference>
<sequence length="635" mass="68939">MHARNRPLILGVAVALAALFWFLYHRYHFVRRIALFMLGLAALQSLVHLDHPWLTAFVGGLVLALVARVLYRRAHPLSPSTRRANIPDAWRDSYFQAVFPPGAASPTRPSQPAAPASAPEPVRAAEPGYRFDELVAQPRFDFSQIVGMAETKARLLGAAREVIGNPERARNGILLFGEPGNGKTMFAEALAGELGVPFFALDYGSVASKWINETPAKVKAAFAQALELGHGVFFIDEFDSYVKPRGDGTHHMDRDLTNVMLTEIVRLRGTRIVLVAATNNIAALDSAAIREGRFDFKVEAPPPDLEARKALLRRSVGEAMGFHALTAPMLANLAARWEGFSAARLASVGRELADMRREGVIGEGSLSFDVAMRAMRRLQGSKGRLPENVKSIDEIIMPDVSRNDLHDLAFRLRHAYGLERLGGSLPRGVLFYGPPGTGKTQAAMALAKASGYAFLKTTGAELLANPCAWDRLVSDAKDLRPAIIFIDEADDVLGERRMSGVAPVTNKVLTTLDGAHGRVPDVLYICATNHQDALDLAALRGGRLEEKVAFSVPGHEALASYVRMRFRIMAGDVFAISRHTMDCAVAGLKGHSIADADAVLQRTIDAAAVRHLREGTAVITAEDVRTALRSSFALG</sequence>
<dbReference type="Gene3D" id="1.10.8.60">
    <property type="match status" value="1"/>
</dbReference>
<dbReference type="PROSITE" id="PS00674">
    <property type="entry name" value="AAA"/>
    <property type="match status" value="1"/>
</dbReference>
<name>A0A6N6WGZ9_9BURK</name>
<dbReference type="Pfam" id="PF00004">
    <property type="entry name" value="AAA"/>
    <property type="match status" value="2"/>
</dbReference>
<dbReference type="InterPro" id="IPR003960">
    <property type="entry name" value="ATPase_AAA_CS"/>
</dbReference>
<keyword evidence="1" id="KW-0547">Nucleotide-binding</keyword>
<evidence type="ECO:0000313" key="5">
    <source>
        <dbReference type="Proteomes" id="UP000463700"/>
    </source>
</evidence>
<keyword evidence="2" id="KW-0812">Transmembrane</keyword>
<dbReference type="InterPro" id="IPR027417">
    <property type="entry name" value="P-loop_NTPase"/>
</dbReference>
<proteinExistence type="inferred from homology"/>
<dbReference type="Proteomes" id="UP000463700">
    <property type="component" value="Unassembled WGS sequence"/>
</dbReference>
<reference evidence="4 5" key="1">
    <citation type="journal article" date="2020" name="Int. J. Syst. Evol. Microbiol.">
        <title>Paraburkholderia madseniana sp. nov., a phenolic acid-degrading bacterium isolated from acidic forest soil.</title>
        <authorList>
            <person name="Wilhelm R.C."/>
            <person name="Murphy S.J.L."/>
            <person name="Feriancek N.M."/>
            <person name="Karasz D.C."/>
            <person name="DeRito C.M."/>
            <person name="Newman J.D."/>
            <person name="Buckley D.H."/>
        </authorList>
    </citation>
    <scope>NUCLEOTIDE SEQUENCE [LARGE SCALE GENOMIC DNA]</scope>
    <source>
        <strain evidence="4 5">RP11</strain>
    </source>
</reference>
<dbReference type="InterPro" id="IPR003593">
    <property type="entry name" value="AAA+_ATPase"/>
</dbReference>
<evidence type="ECO:0000313" key="4">
    <source>
        <dbReference type="EMBL" id="KAE8759331.1"/>
    </source>
</evidence>